<sequence length="311" mass="35747">MRPVEIDRRINHDDLHPISMFSCNFNGISSTAHSLVTKFIVHHSVSVLHDTSFPSARRINNFHNHLSRWCTPNYFLALNDRGQHLDPHETHPAGGVALVFNTSFPGYSTLHHEAALDVLDRYIVVSAIVDDHKTYYHCVYAPVNPQQRAAFYSALPTAFPVRCHHYFFGDFNLPMDRDLDCQNPSNFGWSGHTECLNWLSQLGVVDVWRQLNPTTRLYTGPLNRAEPPIHVNRLDYIFGSLDAFRRYNMQTKYHEGKSRATGDHLHQTIVIHPAVQVSRHPYWRMPRELLDAPEVVTAIVAEARSLRNTYC</sequence>
<dbReference type="Proteomes" id="UP000243579">
    <property type="component" value="Unassembled WGS sequence"/>
</dbReference>
<protein>
    <recommendedName>
        <fullName evidence="3">Endonuclease/exonuclease/phosphatase domain-containing protein</fullName>
    </recommendedName>
</protein>
<organism evidence="1 2">
    <name type="scientific">Achlya hypogyna</name>
    <name type="common">Oomycete</name>
    <name type="synonym">Protoachlya hypogyna</name>
    <dbReference type="NCBI Taxonomy" id="1202772"/>
    <lineage>
        <taxon>Eukaryota</taxon>
        <taxon>Sar</taxon>
        <taxon>Stramenopiles</taxon>
        <taxon>Oomycota</taxon>
        <taxon>Saprolegniomycetes</taxon>
        <taxon>Saprolegniales</taxon>
        <taxon>Achlyaceae</taxon>
        <taxon>Achlya</taxon>
    </lineage>
</organism>
<evidence type="ECO:0000313" key="2">
    <source>
        <dbReference type="Proteomes" id="UP000243579"/>
    </source>
</evidence>
<dbReference type="AlphaFoldDB" id="A0A1V9YNT9"/>
<accession>A0A1V9YNT9</accession>
<reference evidence="1 2" key="1">
    <citation type="journal article" date="2014" name="Genome Biol. Evol.">
        <title>The secreted proteins of Achlya hypogyna and Thraustotheca clavata identify the ancestral oomycete secretome and reveal gene acquisitions by horizontal gene transfer.</title>
        <authorList>
            <person name="Misner I."/>
            <person name="Blouin N."/>
            <person name="Leonard G."/>
            <person name="Richards T.A."/>
            <person name="Lane C.E."/>
        </authorList>
    </citation>
    <scope>NUCLEOTIDE SEQUENCE [LARGE SCALE GENOMIC DNA]</scope>
    <source>
        <strain evidence="1 2">ATCC 48635</strain>
    </source>
</reference>
<dbReference type="InterPro" id="IPR036691">
    <property type="entry name" value="Endo/exonu/phosph_ase_sf"/>
</dbReference>
<comment type="caution">
    <text evidence="1">The sequence shown here is derived from an EMBL/GenBank/DDBJ whole genome shotgun (WGS) entry which is preliminary data.</text>
</comment>
<evidence type="ECO:0008006" key="3">
    <source>
        <dbReference type="Google" id="ProtNLM"/>
    </source>
</evidence>
<evidence type="ECO:0000313" key="1">
    <source>
        <dbReference type="EMBL" id="OQR87383.1"/>
    </source>
</evidence>
<dbReference type="Gene3D" id="3.60.10.10">
    <property type="entry name" value="Endonuclease/exonuclease/phosphatase"/>
    <property type="match status" value="1"/>
</dbReference>
<proteinExistence type="predicted"/>
<keyword evidence="2" id="KW-1185">Reference proteome</keyword>
<dbReference type="SUPFAM" id="SSF56219">
    <property type="entry name" value="DNase I-like"/>
    <property type="match status" value="1"/>
</dbReference>
<gene>
    <name evidence="1" type="ORF">ACHHYP_20386</name>
</gene>
<dbReference type="EMBL" id="JNBR01001445">
    <property type="protein sequence ID" value="OQR87383.1"/>
    <property type="molecule type" value="Genomic_DNA"/>
</dbReference>
<dbReference type="OrthoDB" id="78439at2759"/>
<name>A0A1V9YNT9_ACHHY</name>